<protein>
    <recommendedName>
        <fullName evidence="3">HD domain-containing protein</fullName>
    </recommendedName>
</protein>
<gene>
    <name evidence="1" type="ORF">GGH94_006385</name>
</gene>
<accession>A0A9W8IBY0</accession>
<comment type="caution">
    <text evidence="1">The sequence shown here is derived from an EMBL/GenBank/DDBJ whole genome shotgun (WGS) entry which is preliminary data.</text>
</comment>
<keyword evidence="2" id="KW-1185">Reference proteome</keyword>
<name>A0A9W8IBY0_9FUNG</name>
<organism evidence="1 2">
    <name type="scientific">Coemansia aciculifera</name>
    <dbReference type="NCBI Taxonomy" id="417176"/>
    <lineage>
        <taxon>Eukaryota</taxon>
        <taxon>Fungi</taxon>
        <taxon>Fungi incertae sedis</taxon>
        <taxon>Zoopagomycota</taxon>
        <taxon>Kickxellomycotina</taxon>
        <taxon>Kickxellomycetes</taxon>
        <taxon>Kickxellales</taxon>
        <taxon>Kickxellaceae</taxon>
        <taxon>Coemansia</taxon>
    </lineage>
</organism>
<evidence type="ECO:0000313" key="1">
    <source>
        <dbReference type="EMBL" id="KAJ2858898.1"/>
    </source>
</evidence>
<proteinExistence type="predicted"/>
<reference evidence="1" key="1">
    <citation type="submission" date="2022-07" db="EMBL/GenBank/DDBJ databases">
        <title>Phylogenomic reconstructions and comparative analyses of Kickxellomycotina fungi.</title>
        <authorList>
            <person name="Reynolds N.K."/>
            <person name="Stajich J.E."/>
            <person name="Barry K."/>
            <person name="Grigoriev I.V."/>
            <person name="Crous P."/>
            <person name="Smith M.E."/>
        </authorList>
    </citation>
    <scope>NUCLEOTIDE SEQUENCE</scope>
    <source>
        <strain evidence="1">RSA 476</strain>
    </source>
</reference>
<sequence>MSTTMTLEERMSTLSQLLETAGKKKHISGKMTQLDHALQVAQLAKNDGADEETILAAFFHGIGNLGPEPIDARGMARSNYASHVLYANSTSMNDYGGSSALYLRQLGFPNKTCELLEPRVSAKTYLVEADIALKEGGKTAVSLDFPAGSPSNDLLIEQLKLEKWNASVTAMIGTTSDLSQSILQLAKRNMM</sequence>
<dbReference type="InterPro" id="IPR052567">
    <property type="entry name" value="OP_Dioxygenase"/>
</dbReference>
<dbReference type="Proteomes" id="UP001140074">
    <property type="component" value="Unassembled WGS sequence"/>
</dbReference>
<evidence type="ECO:0008006" key="3">
    <source>
        <dbReference type="Google" id="ProtNLM"/>
    </source>
</evidence>
<dbReference type="AlphaFoldDB" id="A0A9W8IBY0"/>
<dbReference type="PANTHER" id="PTHR40202:SF1">
    <property type="entry name" value="HD DOMAIN-CONTAINING PROTEIN"/>
    <property type="match status" value="1"/>
</dbReference>
<dbReference type="EMBL" id="JANBUY010000456">
    <property type="protein sequence ID" value="KAJ2858898.1"/>
    <property type="molecule type" value="Genomic_DNA"/>
</dbReference>
<dbReference type="PANTHER" id="PTHR40202">
    <property type="match status" value="1"/>
</dbReference>
<evidence type="ECO:0000313" key="2">
    <source>
        <dbReference type="Proteomes" id="UP001140074"/>
    </source>
</evidence>
<dbReference type="Gene3D" id="1.10.3210.10">
    <property type="entry name" value="Hypothetical protein af1432"/>
    <property type="match status" value="1"/>
</dbReference>